<keyword evidence="3" id="KW-0998">Cell outer membrane</keyword>
<evidence type="ECO:0000256" key="6">
    <source>
        <dbReference type="SAM" id="SignalP"/>
    </source>
</evidence>
<dbReference type="RefSeq" id="WP_341724383.1">
    <property type="nucleotide sequence ID" value="NZ_JBBWWT010000001.1"/>
</dbReference>
<evidence type="ECO:0000313" key="10">
    <source>
        <dbReference type="Proteomes" id="UP001459204"/>
    </source>
</evidence>
<dbReference type="InterPro" id="IPR037066">
    <property type="entry name" value="Plug_dom_sf"/>
</dbReference>
<sequence length="1034" mass="111530">MHTTQRATLRGGATIALLTAAIQASLAQTPAPVDPAPQLETPTAQAQPATPEDAEATNLDKVVVVGSHIRGAPTTDALPVVVFDAEQIDASGATSGDELMRSIPQMGDVLFDASNNPQTSNAARGDVNSVNLRSLGVGNTLVLLNGRRLVQHPTSQGTSDTGTVPVQSFNSNAIPVSGLDRLEILLDGAAAIYGADAVAGVVNTVLQSDFEGVTVSTRYGGAEGTSMREFEANVFAGKNYDRGNVSLFLNYTDRSELKAADQDFTVSDDLRPLFAGYPDFADVASLDGRSSHTPWARLSVGPHAVIRSDGVAVTNTAGAFRIQPSSFGCGVTIGEDLCLSSGNHNFNTTNREMRYDTRYGTTVRPSVERVNMYLTGHYELSSGVEAFGEVGFYRAVSEATQPPVVNLNSIWIPASNYWNPFGPTTFADGTANPNRLPGLTNVPDEGLPVQMTNYRYVDTGFQRVRVENYQARFLAGLRGQWRGFDWETALTYSEAEAEDRSPNVNMTALQQQLALSTPDAYNPFSGGCVGTPTHSDCSPSSQAAIDGIVFDLVRESRTTLTMADFRMSRSDLFALPAGGVGIAFGAEARRETQRDDRDANLDGTYTFTDLVSGETNLSNVAAVSPNPDTRGSRNVGSAYLEFAVPLVSPEMDVPLVHSLNVQLAGRYEHYSDFGSVAKPKIALAWDLAEGVRLRGSYSEGFRAPNLEQTHATEYARLASGMDHIRCEADLRAGRIASMSACGQNTAGVSLLVAGNPDLEPEESTNTSYGLVLQPAFIPSRFGQFTFTVDRWRIKQEQIVGLLGAQTALTVDYLDRVQGGANPLVNRADPTQEDIDFFAGTGIDPVGRVISINDRFINLQPQTAGGLDIGMNWSLRRTRLGSFSVSVNATKLLEFTRDPGDIVNALYAAREAGTIDPLTPLPDPSQLIGQNGRPEWRASASLTWNKGPWRAGYSAQYMSSFEQPQLLGLSGDPWVVDDRLISNLYGQYRFPDGTAFRLGVRDLTDEGPALADGGYRGSLHNPWGRYWYVNLSKSF</sequence>
<comment type="similarity">
    <text evidence="4">Belongs to the TonB-dependent receptor family.</text>
</comment>
<feature type="chain" id="PRO_5047064021" evidence="6">
    <location>
        <begin position="28"/>
        <end position="1034"/>
    </location>
</feature>
<dbReference type="InterPro" id="IPR012910">
    <property type="entry name" value="Plug_dom"/>
</dbReference>
<evidence type="ECO:0000259" key="7">
    <source>
        <dbReference type="Pfam" id="PF00593"/>
    </source>
</evidence>
<name>A0ABU9IW63_9GAMM</name>
<dbReference type="Proteomes" id="UP001459204">
    <property type="component" value="Unassembled WGS sequence"/>
</dbReference>
<feature type="region of interest" description="Disordered" evidence="5">
    <location>
        <begin position="31"/>
        <end position="57"/>
    </location>
</feature>
<feature type="signal peptide" evidence="6">
    <location>
        <begin position="1"/>
        <end position="27"/>
    </location>
</feature>
<comment type="caution">
    <text evidence="9">The sequence shown here is derived from an EMBL/GenBank/DDBJ whole genome shotgun (WGS) entry which is preliminary data.</text>
</comment>
<evidence type="ECO:0000256" key="3">
    <source>
        <dbReference type="ARBA" id="ARBA00023237"/>
    </source>
</evidence>
<dbReference type="Gene3D" id="2.170.130.10">
    <property type="entry name" value="TonB-dependent receptor, plug domain"/>
    <property type="match status" value="1"/>
</dbReference>
<dbReference type="InterPro" id="IPR036942">
    <property type="entry name" value="Beta-barrel_TonB_sf"/>
</dbReference>
<organism evidence="9 10">
    <name type="scientific">Pseudoxanthomonas putridarboris</name>
    <dbReference type="NCBI Taxonomy" id="752605"/>
    <lineage>
        <taxon>Bacteria</taxon>
        <taxon>Pseudomonadati</taxon>
        <taxon>Pseudomonadota</taxon>
        <taxon>Gammaproteobacteria</taxon>
        <taxon>Lysobacterales</taxon>
        <taxon>Lysobacteraceae</taxon>
        <taxon>Pseudoxanthomonas</taxon>
    </lineage>
</organism>
<keyword evidence="6" id="KW-0732">Signal</keyword>
<dbReference type="Pfam" id="PF07715">
    <property type="entry name" value="Plug"/>
    <property type="match status" value="1"/>
</dbReference>
<dbReference type="EMBL" id="JBBWWT010000001">
    <property type="protein sequence ID" value="MEL1263190.1"/>
    <property type="molecule type" value="Genomic_DNA"/>
</dbReference>
<evidence type="ECO:0000256" key="4">
    <source>
        <dbReference type="RuleBase" id="RU003357"/>
    </source>
</evidence>
<evidence type="ECO:0000313" key="9">
    <source>
        <dbReference type="EMBL" id="MEL1263190.1"/>
    </source>
</evidence>
<evidence type="ECO:0000256" key="1">
    <source>
        <dbReference type="ARBA" id="ARBA00004442"/>
    </source>
</evidence>
<gene>
    <name evidence="9" type="ORF">AAD027_02265</name>
</gene>
<dbReference type="PANTHER" id="PTHR47234">
    <property type="match status" value="1"/>
</dbReference>
<keyword evidence="9" id="KW-0675">Receptor</keyword>
<dbReference type="Pfam" id="PF00593">
    <property type="entry name" value="TonB_dep_Rec_b-barrel"/>
    <property type="match status" value="1"/>
</dbReference>
<evidence type="ECO:0000256" key="2">
    <source>
        <dbReference type="ARBA" id="ARBA00023136"/>
    </source>
</evidence>
<proteinExistence type="inferred from homology"/>
<evidence type="ECO:0000256" key="5">
    <source>
        <dbReference type="SAM" id="MobiDB-lite"/>
    </source>
</evidence>
<comment type="subcellular location">
    <subcellularLocation>
        <location evidence="1 4">Cell outer membrane</location>
    </subcellularLocation>
</comment>
<dbReference type="PANTHER" id="PTHR47234:SF1">
    <property type="entry name" value="TONB-DEPENDENT RECEPTOR"/>
    <property type="match status" value="1"/>
</dbReference>
<accession>A0ABU9IW63</accession>
<keyword evidence="4" id="KW-0798">TonB box</keyword>
<feature type="domain" description="TonB-dependent receptor-like beta-barrel" evidence="7">
    <location>
        <begin position="428"/>
        <end position="1001"/>
    </location>
</feature>
<evidence type="ECO:0000259" key="8">
    <source>
        <dbReference type="Pfam" id="PF07715"/>
    </source>
</evidence>
<dbReference type="InterPro" id="IPR000531">
    <property type="entry name" value="Beta-barrel_TonB"/>
</dbReference>
<keyword evidence="2 4" id="KW-0472">Membrane</keyword>
<keyword evidence="10" id="KW-1185">Reference proteome</keyword>
<dbReference type="SUPFAM" id="SSF56935">
    <property type="entry name" value="Porins"/>
    <property type="match status" value="1"/>
</dbReference>
<dbReference type="Gene3D" id="2.40.170.20">
    <property type="entry name" value="TonB-dependent receptor, beta-barrel domain"/>
    <property type="match status" value="1"/>
</dbReference>
<feature type="domain" description="TonB-dependent receptor plug" evidence="8">
    <location>
        <begin position="79"/>
        <end position="201"/>
    </location>
</feature>
<reference evidence="9 10" key="1">
    <citation type="submission" date="2024-04" db="EMBL/GenBank/DDBJ databases">
        <title>Draft genome sequence of Pseudoxanthomonas putridarboris WD12.</title>
        <authorList>
            <person name="Oh J."/>
        </authorList>
    </citation>
    <scope>NUCLEOTIDE SEQUENCE [LARGE SCALE GENOMIC DNA]</scope>
    <source>
        <strain evidence="9 10">WD12</strain>
    </source>
</reference>
<protein>
    <submittedName>
        <fullName evidence="9">TonB-dependent receptor</fullName>
    </submittedName>
</protein>